<dbReference type="RefSeq" id="XP_066693286.1">
    <property type="nucleotide sequence ID" value="XM_066851048.1"/>
</dbReference>
<evidence type="ECO:0000313" key="2">
    <source>
        <dbReference type="EMBL" id="KAK7937958.1"/>
    </source>
</evidence>
<dbReference type="CDD" id="cd14688">
    <property type="entry name" value="bZIP_YAP"/>
    <property type="match status" value="1"/>
</dbReference>
<keyword evidence="3" id="KW-1185">Reference proteome</keyword>
<proteinExistence type="predicted"/>
<dbReference type="GeneID" id="92084110"/>
<accession>A0ABR1PUE8</accession>
<reference evidence="2 3" key="1">
    <citation type="submission" date="2023-01" db="EMBL/GenBank/DDBJ databases">
        <title>Analysis of 21 Apiospora genomes using comparative genomics revels a genus with tremendous synthesis potential of carbohydrate active enzymes and secondary metabolites.</title>
        <authorList>
            <person name="Sorensen T."/>
        </authorList>
    </citation>
    <scope>NUCLEOTIDE SEQUENCE [LARGE SCALE GENOMIC DNA]</scope>
    <source>
        <strain evidence="2 3">CBS 24483</strain>
    </source>
</reference>
<organism evidence="2 3">
    <name type="scientific">Apiospora aurea</name>
    <dbReference type="NCBI Taxonomy" id="335848"/>
    <lineage>
        <taxon>Eukaryota</taxon>
        <taxon>Fungi</taxon>
        <taxon>Dikarya</taxon>
        <taxon>Ascomycota</taxon>
        <taxon>Pezizomycotina</taxon>
        <taxon>Sordariomycetes</taxon>
        <taxon>Xylariomycetidae</taxon>
        <taxon>Amphisphaeriales</taxon>
        <taxon>Apiosporaceae</taxon>
        <taxon>Apiospora</taxon>
    </lineage>
</organism>
<evidence type="ECO:0000256" key="1">
    <source>
        <dbReference type="SAM" id="MobiDB-lite"/>
    </source>
</evidence>
<feature type="compositionally biased region" description="Polar residues" evidence="1">
    <location>
        <begin position="145"/>
        <end position="157"/>
    </location>
</feature>
<dbReference type="PANTHER" id="PTHR38116:SF1">
    <property type="entry name" value="BZIP DOMAIN-CONTAINING PROTEIN"/>
    <property type="match status" value="1"/>
</dbReference>
<evidence type="ECO:0008006" key="4">
    <source>
        <dbReference type="Google" id="ProtNLM"/>
    </source>
</evidence>
<dbReference type="EMBL" id="JAQQWE010000010">
    <property type="protein sequence ID" value="KAK7937958.1"/>
    <property type="molecule type" value="Genomic_DNA"/>
</dbReference>
<gene>
    <name evidence="2" type="ORF">PG986_014826</name>
</gene>
<feature type="region of interest" description="Disordered" evidence="1">
    <location>
        <begin position="73"/>
        <end position="124"/>
    </location>
</feature>
<dbReference type="Proteomes" id="UP001391051">
    <property type="component" value="Unassembled WGS sequence"/>
</dbReference>
<name>A0ABR1PUE8_9PEZI</name>
<feature type="compositionally biased region" description="Low complexity" evidence="1">
    <location>
        <begin position="77"/>
        <end position="112"/>
    </location>
</feature>
<evidence type="ECO:0000313" key="3">
    <source>
        <dbReference type="Proteomes" id="UP001391051"/>
    </source>
</evidence>
<sequence length="419" mass="44811">MPKADLRPAGVAKCGRPPNSAYLELMKEDEDWRQLENAAERRKIQNRLAQRAYRRNLRNRNKEIETLREQLMRFQEGDGQSKSISQSSRTRSSSSSSSSSDKGNSRGSSRSSPEACFSGPGSASNKLQAAVSNEWMASSYEMGRSTPTLGENSSSGDPQFFDTYPDLDSDDSISFASGSPPGDHHSIQSAATDHGVQIMYDDHAKPSPLPPAFNAMYAYERGGGRSGEDPYLPADLFRHGIDYESSSANQHHLAPLPRKPSPRYASPIEFSRPVTLDSDEGENSFCFGYNTTSTAEPGVPLASIPPSITDFPAAAPGTHTHIHASERPRNHTMCPTDDVVNINPALYSASSSPRGTSGSQQPAWPGMNDCAVLSLLHIAVAGGYGGDGAAHSRSLAGACPCGRCGRIHGGSASYDDGPG</sequence>
<protein>
    <recommendedName>
        <fullName evidence="4">BZIP domain-containing protein</fullName>
    </recommendedName>
</protein>
<comment type="caution">
    <text evidence="2">The sequence shown here is derived from an EMBL/GenBank/DDBJ whole genome shotgun (WGS) entry which is preliminary data.</text>
</comment>
<dbReference type="PANTHER" id="PTHR38116">
    <property type="entry name" value="CHROMOSOME 7, WHOLE GENOME SHOTGUN SEQUENCE"/>
    <property type="match status" value="1"/>
</dbReference>
<feature type="region of interest" description="Disordered" evidence="1">
    <location>
        <begin position="143"/>
        <end position="188"/>
    </location>
</feature>